<proteinExistence type="predicted"/>
<evidence type="ECO:0000313" key="8">
    <source>
        <dbReference type="EMBL" id="WWX26032.1"/>
    </source>
</evidence>
<evidence type="ECO:0000256" key="5">
    <source>
        <dbReference type="ARBA" id="ARBA00022982"/>
    </source>
</evidence>
<dbReference type="PANTHER" id="PTHR36118:SF1">
    <property type="entry name" value="ION-TRANSLOCATING OXIDOREDUCTASE COMPLEX SUBUNIT G"/>
    <property type="match status" value="1"/>
</dbReference>
<feature type="transmembrane region" description="Helical" evidence="6">
    <location>
        <begin position="215"/>
        <end position="242"/>
    </location>
</feature>
<keyword evidence="5" id="KW-0249">Electron transport</keyword>
<keyword evidence="9" id="KW-1185">Reference proteome</keyword>
<name>A0ABZ2J546_9CHLR</name>
<dbReference type="EMBL" id="CP146612">
    <property type="protein sequence ID" value="WWX26032.1"/>
    <property type="molecule type" value="Genomic_DNA"/>
</dbReference>
<dbReference type="RefSeq" id="WP_338738790.1">
    <property type="nucleotide sequence ID" value="NZ_CP146612.1"/>
</dbReference>
<evidence type="ECO:0000256" key="1">
    <source>
        <dbReference type="ARBA" id="ARBA00022448"/>
    </source>
</evidence>
<keyword evidence="1" id="KW-0813">Transport</keyword>
<keyword evidence="3" id="KW-0285">Flavoprotein</keyword>
<keyword evidence="6" id="KW-0812">Transmembrane</keyword>
<evidence type="ECO:0000259" key="7">
    <source>
        <dbReference type="SMART" id="SM00900"/>
    </source>
</evidence>
<evidence type="ECO:0000256" key="2">
    <source>
        <dbReference type="ARBA" id="ARBA00022553"/>
    </source>
</evidence>
<keyword evidence="6" id="KW-1133">Transmembrane helix</keyword>
<feature type="transmembrane region" description="Helical" evidence="6">
    <location>
        <begin position="12"/>
        <end position="30"/>
    </location>
</feature>
<evidence type="ECO:0000256" key="6">
    <source>
        <dbReference type="SAM" id="Phobius"/>
    </source>
</evidence>
<organism evidence="8 9">
    <name type="scientific">Candidatus Dehalogenimonas loeffleri</name>
    <dbReference type="NCBI Taxonomy" id="3127115"/>
    <lineage>
        <taxon>Bacteria</taxon>
        <taxon>Bacillati</taxon>
        <taxon>Chloroflexota</taxon>
        <taxon>Dehalococcoidia</taxon>
        <taxon>Dehalococcoidales</taxon>
        <taxon>Dehalococcoidaceae</taxon>
        <taxon>Dehalogenimonas</taxon>
    </lineage>
</organism>
<gene>
    <name evidence="8" type="ORF">V8247_03450</name>
</gene>
<feature type="domain" description="FMN-binding" evidence="7">
    <location>
        <begin position="83"/>
        <end position="166"/>
    </location>
</feature>
<dbReference type="InterPro" id="IPR017896">
    <property type="entry name" value="4Fe4S_Fe-S-bd"/>
</dbReference>
<feature type="transmembrane region" description="Helical" evidence="6">
    <location>
        <begin position="248"/>
        <end position="268"/>
    </location>
</feature>
<feature type="transmembrane region" description="Helical" evidence="6">
    <location>
        <begin position="347"/>
        <end position="379"/>
    </location>
</feature>
<evidence type="ECO:0000256" key="4">
    <source>
        <dbReference type="ARBA" id="ARBA00022643"/>
    </source>
</evidence>
<keyword evidence="6" id="KW-0472">Membrane</keyword>
<evidence type="ECO:0000256" key="3">
    <source>
        <dbReference type="ARBA" id="ARBA00022630"/>
    </source>
</evidence>
<dbReference type="Pfam" id="PF12801">
    <property type="entry name" value="Fer4_5"/>
    <property type="match status" value="2"/>
</dbReference>
<accession>A0ABZ2J546</accession>
<feature type="transmembrane region" description="Helical" evidence="6">
    <location>
        <begin position="183"/>
        <end position="203"/>
    </location>
</feature>
<dbReference type="PANTHER" id="PTHR36118">
    <property type="entry name" value="ION-TRANSLOCATING OXIDOREDUCTASE COMPLEX SUBUNIT G"/>
    <property type="match status" value="1"/>
</dbReference>
<evidence type="ECO:0000313" key="9">
    <source>
        <dbReference type="Proteomes" id="UP001375370"/>
    </source>
</evidence>
<dbReference type="InterPro" id="IPR007329">
    <property type="entry name" value="FMN-bd"/>
</dbReference>
<keyword evidence="4" id="KW-0288">FMN</keyword>
<protein>
    <submittedName>
        <fullName evidence="8">4Fe-4S binding protein</fullName>
    </submittedName>
</protein>
<reference evidence="8 9" key="1">
    <citation type="submission" date="2024-03" db="EMBL/GenBank/DDBJ databases">
        <title>A Dehalogenimonas Isolated from Estuarine Sediments Dihaloeliminates Chlorinated Alkanes.</title>
        <authorList>
            <person name="Yang Y."/>
            <person name="Wang H."/>
        </authorList>
    </citation>
    <scope>NUCLEOTIDE SEQUENCE [LARGE SCALE GENOMIC DNA]</scope>
    <source>
        <strain evidence="8 9">W</strain>
    </source>
</reference>
<sequence>MNNYFRKHTSRVFLGLAVIALIGAAIYGQASHGLTGYEQFLPDAMPEADSFSAVRSSGGATVYAAKDAEGQEIGYITASEGPGYGGPMAVLVNWTLEGTITAVNIPQHHEDLPWWRALERNNFFGQYVGRSFSEPLRLFDDIDNVTGSTVSSNGVAVGIRDGRAIMASYLGQPYTGPGDPIQFGWPEIAVVFGILSVVLLRLTPRLRRYTWLRNYSLAYGLIVFGIWLSVPLSLTNIASWLIGYSPHLETFIIIYIVVFGFLGLAVILGKNFYCFWLCPYVAVQEFIHTVFRMRIQPDAKWFKVFRNMRYVLLFIALFLVLALKNPSVSVFEPWNVLFSLKGTQDQWVLMFFALAGSMFVYDFWCHYLCPIGAVMDIILKVRRGIVEKWSKNKPVQNRVTPPTSL</sequence>
<feature type="transmembrane region" description="Helical" evidence="6">
    <location>
        <begin position="310"/>
        <end position="327"/>
    </location>
</feature>
<dbReference type="SMART" id="SM00900">
    <property type="entry name" value="FMN_bind"/>
    <property type="match status" value="1"/>
</dbReference>
<dbReference type="Pfam" id="PF04205">
    <property type="entry name" value="FMN_bind"/>
    <property type="match status" value="1"/>
</dbReference>
<keyword evidence="2" id="KW-0597">Phosphoprotein</keyword>
<dbReference type="InterPro" id="IPR010209">
    <property type="entry name" value="Ion_transpt_RnfG/RsxG"/>
</dbReference>
<dbReference type="Proteomes" id="UP001375370">
    <property type="component" value="Chromosome"/>
</dbReference>